<evidence type="ECO:0000313" key="2">
    <source>
        <dbReference type="Proteomes" id="UP000478837"/>
    </source>
</evidence>
<organism evidence="1 2">
    <name type="scientific">Alteromonas hispanica</name>
    <dbReference type="NCBI Taxonomy" id="315421"/>
    <lineage>
        <taxon>Bacteria</taxon>
        <taxon>Pseudomonadati</taxon>
        <taxon>Pseudomonadota</taxon>
        <taxon>Gammaproteobacteria</taxon>
        <taxon>Alteromonadales</taxon>
        <taxon>Alteromonadaceae</taxon>
        <taxon>Alteromonas/Salinimonas group</taxon>
        <taxon>Alteromonas</taxon>
    </lineage>
</organism>
<protein>
    <submittedName>
        <fullName evidence="1">TIGR02450 family Trp-rich protein</fullName>
    </submittedName>
</protein>
<accession>A0A6L9MWS3</accession>
<name>A0A6L9MWS3_9ALTE</name>
<reference evidence="1 2" key="1">
    <citation type="submission" date="2020-01" db="EMBL/GenBank/DDBJ databases">
        <title>Genomes of bacteria type strains.</title>
        <authorList>
            <person name="Chen J."/>
            <person name="Zhu S."/>
            <person name="Yang J."/>
        </authorList>
    </citation>
    <scope>NUCLEOTIDE SEQUENCE [LARGE SCALE GENOMIC DNA]</scope>
    <source>
        <strain evidence="1 2">LMG 22958</strain>
    </source>
</reference>
<sequence length="73" mass="8652">MSSHQINPKKLHHSKWTSTSPVNKEKHFMVTEVNFDEDGLITACLLESVMSETEYSIDWRELKDTTKWRQGWK</sequence>
<keyword evidence="2" id="KW-1185">Reference proteome</keyword>
<dbReference type="NCBIfam" id="TIGR02450">
    <property type="entry name" value="TIGR02450 family Trp-rich protein"/>
    <property type="match status" value="1"/>
</dbReference>
<dbReference type="Pfam" id="PF09493">
    <property type="entry name" value="DUF2389"/>
    <property type="match status" value="1"/>
</dbReference>
<dbReference type="InterPro" id="IPR012663">
    <property type="entry name" value="CHP02450_Tryp"/>
</dbReference>
<dbReference type="Proteomes" id="UP000478837">
    <property type="component" value="Unassembled WGS sequence"/>
</dbReference>
<dbReference type="EMBL" id="JAAAWP010000007">
    <property type="protein sequence ID" value="NDW22261.1"/>
    <property type="molecule type" value="Genomic_DNA"/>
</dbReference>
<proteinExistence type="predicted"/>
<comment type="caution">
    <text evidence="1">The sequence shown here is derived from an EMBL/GenBank/DDBJ whole genome shotgun (WGS) entry which is preliminary data.</text>
</comment>
<gene>
    <name evidence="1" type="ORF">GTW09_12060</name>
</gene>
<evidence type="ECO:0000313" key="1">
    <source>
        <dbReference type="EMBL" id="NDW22261.1"/>
    </source>
</evidence>
<dbReference type="AlphaFoldDB" id="A0A6L9MWS3"/>
<dbReference type="RefSeq" id="WP_163112088.1">
    <property type="nucleotide sequence ID" value="NZ_JAAAWP010000007.1"/>
</dbReference>